<evidence type="ECO:0000313" key="2">
    <source>
        <dbReference type="Proteomes" id="UP001500013"/>
    </source>
</evidence>
<comment type="caution">
    <text evidence="1">The sequence shown here is derived from an EMBL/GenBank/DDBJ whole genome shotgun (WGS) entry which is preliminary data.</text>
</comment>
<reference evidence="2" key="1">
    <citation type="journal article" date="2019" name="Int. J. Syst. Evol. Microbiol.">
        <title>The Global Catalogue of Microorganisms (GCM) 10K type strain sequencing project: providing services to taxonomists for standard genome sequencing and annotation.</title>
        <authorList>
            <consortium name="The Broad Institute Genomics Platform"/>
            <consortium name="The Broad Institute Genome Sequencing Center for Infectious Disease"/>
            <person name="Wu L."/>
            <person name="Ma J."/>
        </authorList>
    </citation>
    <scope>NUCLEOTIDE SEQUENCE [LARGE SCALE GENOMIC DNA]</scope>
    <source>
        <strain evidence="2">JCM 15628</strain>
    </source>
</reference>
<keyword evidence="2" id="KW-1185">Reference proteome</keyword>
<name>A0ABN2S2R3_9MICO</name>
<gene>
    <name evidence="1" type="ORF">GCM10009817_19990</name>
</gene>
<sequence length="70" mass="7703">MTGGLSGWWWWSGAPTVGRVLLEEEPTGSGRARRDPRHSTVRAAMFTEVDRVAPMSFTMQGKGSTCRSMS</sequence>
<evidence type="ECO:0000313" key="1">
    <source>
        <dbReference type="EMBL" id="GAA1979380.1"/>
    </source>
</evidence>
<dbReference type="EMBL" id="BAAAPU010000007">
    <property type="protein sequence ID" value="GAA1979380.1"/>
    <property type="molecule type" value="Genomic_DNA"/>
</dbReference>
<proteinExistence type="predicted"/>
<protein>
    <submittedName>
        <fullName evidence="1">Uncharacterized protein</fullName>
    </submittedName>
</protein>
<organism evidence="1 2">
    <name type="scientific">Terrabacter lapilli</name>
    <dbReference type="NCBI Taxonomy" id="436231"/>
    <lineage>
        <taxon>Bacteria</taxon>
        <taxon>Bacillati</taxon>
        <taxon>Actinomycetota</taxon>
        <taxon>Actinomycetes</taxon>
        <taxon>Micrococcales</taxon>
        <taxon>Intrasporangiaceae</taxon>
        <taxon>Terrabacter</taxon>
    </lineage>
</organism>
<accession>A0ABN2S2R3</accession>
<dbReference type="Proteomes" id="UP001500013">
    <property type="component" value="Unassembled WGS sequence"/>
</dbReference>